<name>A0ABY8RZZ8_9GAMM</name>
<feature type="chain" id="PRO_5046330447" evidence="4">
    <location>
        <begin position="31"/>
        <end position="1346"/>
    </location>
</feature>
<evidence type="ECO:0000259" key="5">
    <source>
        <dbReference type="Pfam" id="PF05567"/>
    </source>
</evidence>
<evidence type="ECO:0000256" key="4">
    <source>
        <dbReference type="SAM" id="SignalP"/>
    </source>
</evidence>
<keyword evidence="7" id="KW-1185">Reference proteome</keyword>
<feature type="compositionally biased region" description="Low complexity" evidence="3">
    <location>
        <begin position="285"/>
        <end position="301"/>
    </location>
</feature>
<feature type="domain" description="PilY1 beta-propeller" evidence="5">
    <location>
        <begin position="833"/>
        <end position="1109"/>
    </location>
</feature>
<dbReference type="InterPro" id="IPR008707">
    <property type="entry name" value="B-propeller_PilY1"/>
</dbReference>
<dbReference type="EMBL" id="CP125669">
    <property type="protein sequence ID" value="WHP04880.1"/>
    <property type="molecule type" value="Genomic_DNA"/>
</dbReference>
<evidence type="ECO:0000313" key="6">
    <source>
        <dbReference type="EMBL" id="WHP04880.1"/>
    </source>
</evidence>
<dbReference type="RefSeq" id="WP_283266497.1">
    <property type="nucleotide sequence ID" value="NZ_CP125669.1"/>
</dbReference>
<keyword evidence="1" id="KW-0479">Metal-binding</keyword>
<evidence type="ECO:0000256" key="1">
    <source>
        <dbReference type="ARBA" id="ARBA00022723"/>
    </source>
</evidence>
<keyword evidence="4" id="KW-0732">Signal</keyword>
<keyword evidence="2" id="KW-0106">Calcium</keyword>
<accession>A0ABY8RZZ8</accession>
<dbReference type="Pfam" id="PF05567">
    <property type="entry name" value="T4P_PilY1"/>
    <property type="match status" value="1"/>
</dbReference>
<organism evidence="6 7">
    <name type="scientific">Acinetobacter corruptisaponis</name>
    <dbReference type="NCBI Taxonomy" id="3045147"/>
    <lineage>
        <taxon>Bacteria</taxon>
        <taxon>Pseudomonadati</taxon>
        <taxon>Pseudomonadota</taxon>
        <taxon>Gammaproteobacteria</taxon>
        <taxon>Moraxellales</taxon>
        <taxon>Moraxellaceae</taxon>
        <taxon>Acinetobacter</taxon>
    </lineage>
</organism>
<evidence type="ECO:0000256" key="3">
    <source>
        <dbReference type="SAM" id="MobiDB-lite"/>
    </source>
</evidence>
<gene>
    <name evidence="6" type="ORF">QLH32_12610</name>
</gene>
<proteinExistence type="predicted"/>
<protein>
    <submittedName>
        <fullName evidence="6">PilC/PilY family type IV pilus protein</fullName>
    </submittedName>
</protein>
<sequence length="1346" mass="146003">MKNMKLKKLVVACQAAAMTMATSVAVSTQASDTELYKAPQTSETTIMFMLDVSGSMSRYFNTQSGYGCDLPSGATDFGRDFAVESAIAGVTPYRRQWCKGDSSGSIKYPDRITRLKDGMLKLLQGDTDTTRLPDNLAVGLSEFGGTNGRIKLEARPLSDNVDIGSGQLYRTVETIQWVDDRTRTRTRTKDTAQTLAQKGTRTQNCTSTDGTKTGGSKWCSVSTVTNWTNNGNWTPDPVNPSGTSGWSGYTDSSWNSSVQTTTTVREICKVWDTSNNCSTWERTTDTAPTGASAAPPSDTATQYGAVNSDAENTNNYEITYLDRSPTTGSCTTSSQNCTRNLQRTATVKQTGITAQQRDASYTRTTLYLGTVYRTHRQRMIDAVISLQANNNTPTAFAYAEAAAYMMGSTTKNLVSTGFADSNGKTAIQDGNKYLAPSRVTSTKQCNTQGIYFLTDGEPNYSGNSGNYTDFMKSTLGTKGTSFNCSTNYLYDKTNSWDCIGNYAKALLDTTKNPAGVLIKTAVVGFGKDFGNDTSTDSDILNAKKWGDVGQGGWYPGQSSADVVDSVKRFLKKLQKYIPPVTTGSVTIPVDNLDTQNIQPWGYFPQFDPRPDLKVTTWVGNLKKYQVVNNALKDKDGADVMITSGTEKGQSVDNPNDYWADQNIMREITKVKQVNGIDVEETLSVRVGGALSRLLLGSSTTTGDDPVTTERKIFTDRKLALAVDNTTYVAQPINSGNLIQVKTADLKTNNTDNNFSVDSKRGYVAALFGYDVGADVASSLTDETNTTFNNFLNNTNATLRQMGAVMHSKPILITQKGTTKYDEKTETISYDDRDDLIAFGTTQGVLHVVRAGKSATDNDAGKEVFAFVPSEMIDRQAESFIGQQDDPNATLHYGIDGQWTAYTEYTTKKGAKTNEPVVSVASSNGGKQWLYGGLRMGGKSYYSLDLSDVTSGGGTPKLKFRINPTGTCSSTNGLGCMGQSWSKPTITWVNWQGKRKLVMLVGGGYDSIYESSADYSPSSGYTDQGAGVYMFDADDGSLLWWASANAGSDNTSTNKTYEANMKRSVVSGIKAVDRNSDGLADHLYFGDLGGQVWRVDLNASAKAGVTTDGENFATRVVRILDMSGATRVPRFYNAPTFTIHTVPSGSLFAAVSIGSGNLSYPMSATTNNDDAVYVVYDKDVTRRNLPVLTTSELYTQDVKPDGATGKNLVKNTNGNTETKLTNGGWYYPTGTQKRILNEAVAIDSDLYVSIFDSSKDITATDCKGGVRGESNASQFCLPYGVCQKKNADGTTSVVSRSNDIFLGKGNIGISFGGINRDRGMVLNLPPTETLKKYTGKTKFISQRWYER</sequence>
<evidence type="ECO:0000256" key="2">
    <source>
        <dbReference type="ARBA" id="ARBA00022837"/>
    </source>
</evidence>
<reference evidence="6 7" key="1">
    <citation type="submission" date="2023-05" db="EMBL/GenBank/DDBJ databases">
        <title>The complete genome of Acinetobacter sp. nov KCTC 92772.</title>
        <authorList>
            <person name="Zhou G."/>
        </authorList>
    </citation>
    <scope>NUCLEOTIDE SEQUENCE [LARGE SCALE GENOMIC DNA]</scope>
    <source>
        <strain evidence="6 7">KCTC 92772</strain>
    </source>
</reference>
<feature type="region of interest" description="Disordered" evidence="3">
    <location>
        <begin position="281"/>
        <end position="303"/>
    </location>
</feature>
<feature type="signal peptide" evidence="4">
    <location>
        <begin position="1"/>
        <end position="30"/>
    </location>
</feature>
<dbReference type="Proteomes" id="UP001229836">
    <property type="component" value="Chromosome"/>
</dbReference>
<evidence type="ECO:0000313" key="7">
    <source>
        <dbReference type="Proteomes" id="UP001229836"/>
    </source>
</evidence>